<protein>
    <submittedName>
        <fullName evidence="1">Uncharacterized protein</fullName>
    </submittedName>
</protein>
<comment type="caution">
    <text evidence="1">The sequence shown here is derived from an EMBL/GenBank/DDBJ whole genome shotgun (WGS) entry which is preliminary data.</text>
</comment>
<sequence length="1415" mass="161903">MKAASSLYFTMAETQVAHLVNDILRVETVEEAFSCFLVYKPDQENERLATYQKKLCAIMSPISVEMQEPAIRQYLTLTAVLTNRYKMKQLLTLMENLVNTNIIQARTLCDCILTSEKLIYKNADYWIECFNLIRRIIGGVDYKGVREIMKGCREKAHTLPMRLNSSTMPQLKALYNVIEYIFDRNASLLPAYFIVTEIQKDYPDNNHWPHWQLAKLLTSFVQSFKPCAQMVSIIGHSHMLPVVEFSGYADHLVNPWRLDPTTLKFSLKGSLPYDDKLLKPQISLLRHVLQQPYSRDMVCSMLGLQKQHKQRCIALEDQLVELMILAMEKSEQENEDDEMSSTHWCWLHLSSQVIYLILFGFASFPNIVMGLHNKLIGHEMKKGRDHLMWVLLQFISGSIQRNPLSNFLPIIKLHELLYPEKEPLPVPDCTRAHCTHQMAVVCIWMHLLKKAESEHKTMPMPQNLKVQYDFLQHLMTSNNTPTLMGSDYRIALLCNAYSTNQEYYARPMGIIIETLFGSQKSLPNGNPGTPLPTVPLSMCILDSLTLHCKMSLIHSIVTHVAKLAQNKTSIPGSSMMAPALVETYSRLLVYTEIESLGIKGFVIQLLPNVFKSQAWGILHNLLDMFSYRIHHIQPHYRVTLLSNIHSLAAFPQANQTQLQLCGDESWIHAYDPDSKQQSTVWVFQDEPKPTKVIRSRSTSIKMVATIVAKNGHVATIVLEDRKTVKGDCFESTALRLITSLGSSGVQLQMSRVVSDPKSLVSSENEELNRVLVLTLARGIYMTGAANDGSAVKELLTTIMTNTPHMWSQHTLQCFPPALVDFFSQNPAPKENKQILKKSVEEEYRKWTSMANDNDIISHFSVPGTPLFLCLLWKMIFDTNRINPIAFKILERIGARALSAHLRKFCDYLVYEVTNPAGGPHINKCVDAINDIIWKYNIVTIDRLVLCLVLRPNPDGNESQVCLYIIQLLLLKGSELRNRAQDFVKENSPEHWKQNNWYDKHLAFHRKYPEKFAPEEATSAYGGAIPVYLSNVCLRFIPVLDIVVHRHLETPQVSKNLEQLLEHLGYLYKFHDRPVTFLYNTLHYYETKLRDKPLLKRKLVNAVLGSLKDVRPAGWATTEAFQAYLVKTDVDSAATPWTPDLNYYLSLVNRMVDTMTGQSHFPNTDWRFNEFPNPSAHSLYITCVELMSLPMPPNAVGNSLLDVVTKGFVVIPATKIQLWINAIGLIMAALPDSYWTVLHERTLELMTNSDMTEWQYQHTPFQLFNLATTNDGMLENKYSLTLALAHAVWYHAGAGQIMQVPQFVKEKLAPEIRTEIQLVFLCHLVGPFLQRFNSDVSRAVMDITITLYELLAHIDKTQPHLQYIDPICDLLYHIKYMFVGDTLKNEVEAVIRKLRPALQMRLRFITHLNVEQINTA</sequence>
<dbReference type="Proteomes" id="UP001064048">
    <property type="component" value="Chromosome Z"/>
</dbReference>
<evidence type="ECO:0000313" key="1">
    <source>
        <dbReference type="EMBL" id="KAI8430936.1"/>
    </source>
</evidence>
<accession>A0ACC0K3V6</accession>
<reference evidence="1 2" key="1">
    <citation type="journal article" date="2022" name="Genome Biol. Evol.">
        <title>The Spruce Budworm Genome: Reconstructing the Evolutionary History of Antifreeze Proteins.</title>
        <authorList>
            <person name="Beliveau C."/>
            <person name="Gagne P."/>
            <person name="Picq S."/>
            <person name="Vernygora O."/>
            <person name="Keeling C.I."/>
            <person name="Pinkney K."/>
            <person name="Doucet D."/>
            <person name="Wen F."/>
            <person name="Johnston J.S."/>
            <person name="Maaroufi H."/>
            <person name="Boyle B."/>
            <person name="Laroche J."/>
            <person name="Dewar K."/>
            <person name="Juretic N."/>
            <person name="Blackburn G."/>
            <person name="Nisole A."/>
            <person name="Brunet B."/>
            <person name="Brandao M."/>
            <person name="Lumley L."/>
            <person name="Duan J."/>
            <person name="Quan G."/>
            <person name="Lucarotti C.J."/>
            <person name="Roe A.D."/>
            <person name="Sperling F.A.H."/>
            <person name="Levesque R.C."/>
            <person name="Cusson M."/>
        </authorList>
    </citation>
    <scope>NUCLEOTIDE SEQUENCE [LARGE SCALE GENOMIC DNA]</scope>
    <source>
        <strain evidence="1">Glfc:IPQL:Cfum</strain>
    </source>
</reference>
<proteinExistence type="predicted"/>
<dbReference type="EMBL" id="CM046131">
    <property type="protein sequence ID" value="KAI8430936.1"/>
    <property type="molecule type" value="Genomic_DNA"/>
</dbReference>
<keyword evidence="2" id="KW-1185">Reference proteome</keyword>
<name>A0ACC0K3V6_CHOFU</name>
<evidence type="ECO:0000313" key="2">
    <source>
        <dbReference type="Proteomes" id="UP001064048"/>
    </source>
</evidence>
<gene>
    <name evidence="1" type="ORF">MSG28_001052</name>
</gene>
<organism evidence="1 2">
    <name type="scientific">Choristoneura fumiferana</name>
    <name type="common">Spruce budworm moth</name>
    <name type="synonym">Archips fumiferana</name>
    <dbReference type="NCBI Taxonomy" id="7141"/>
    <lineage>
        <taxon>Eukaryota</taxon>
        <taxon>Metazoa</taxon>
        <taxon>Ecdysozoa</taxon>
        <taxon>Arthropoda</taxon>
        <taxon>Hexapoda</taxon>
        <taxon>Insecta</taxon>
        <taxon>Pterygota</taxon>
        <taxon>Neoptera</taxon>
        <taxon>Endopterygota</taxon>
        <taxon>Lepidoptera</taxon>
        <taxon>Glossata</taxon>
        <taxon>Ditrysia</taxon>
        <taxon>Tortricoidea</taxon>
        <taxon>Tortricidae</taxon>
        <taxon>Tortricinae</taxon>
        <taxon>Choristoneura</taxon>
    </lineage>
</organism>